<keyword evidence="3 7" id="KW-1133">Transmembrane helix</keyword>
<feature type="transmembrane region" description="Helical" evidence="7">
    <location>
        <begin position="1897"/>
        <end position="1924"/>
    </location>
</feature>
<dbReference type="GO" id="GO:0004930">
    <property type="term" value="F:G protein-coupled receptor activity"/>
    <property type="evidence" value="ECO:0007669"/>
    <property type="project" value="InterPro"/>
</dbReference>
<evidence type="ECO:0000256" key="5">
    <source>
        <dbReference type="ARBA" id="ARBA00023157"/>
    </source>
</evidence>
<evidence type="ECO:0000313" key="10">
    <source>
        <dbReference type="EMBL" id="KAI4545088.1"/>
    </source>
</evidence>
<feature type="transmembrane region" description="Helical" evidence="7">
    <location>
        <begin position="1956"/>
        <end position="1980"/>
    </location>
</feature>
<dbReference type="Proteomes" id="UP001214576">
    <property type="component" value="Unassembled WGS sequence"/>
</dbReference>
<evidence type="ECO:0000313" key="11">
    <source>
        <dbReference type="Proteomes" id="UP001214576"/>
    </source>
</evidence>
<feature type="transmembrane region" description="Helical" evidence="7">
    <location>
        <begin position="2000"/>
        <end position="2022"/>
    </location>
</feature>
<dbReference type="InterPro" id="IPR000832">
    <property type="entry name" value="GPCR_2_secretin-like"/>
</dbReference>
<protein>
    <recommendedName>
        <fullName evidence="12">Adhesion G-protein coupled receptor G4</fullName>
    </recommendedName>
</protein>
<evidence type="ECO:0000256" key="7">
    <source>
        <dbReference type="SAM" id="Phobius"/>
    </source>
</evidence>
<comment type="subcellular location">
    <subcellularLocation>
        <location evidence="1">Membrane</location>
        <topology evidence="1">Multi-pass membrane protein</topology>
    </subcellularLocation>
</comment>
<comment type="caution">
    <text evidence="10">The sequence shown here is derived from an EMBL/GenBank/DDBJ whole genome shotgun (WGS) entry which is preliminary data.</text>
</comment>
<dbReference type="InterPro" id="IPR057244">
    <property type="entry name" value="GAIN_B"/>
</dbReference>
<dbReference type="PROSITE" id="PS50221">
    <property type="entry name" value="GAIN_B"/>
    <property type="match status" value="1"/>
</dbReference>
<keyword evidence="5" id="KW-1015">Disulfide bond</keyword>
<dbReference type="Pfam" id="PF00002">
    <property type="entry name" value="7tm_2"/>
    <property type="match status" value="1"/>
</dbReference>
<dbReference type="GO" id="GO:0007166">
    <property type="term" value="P:cell surface receptor signaling pathway"/>
    <property type="evidence" value="ECO:0007669"/>
    <property type="project" value="InterPro"/>
</dbReference>
<evidence type="ECO:0000256" key="3">
    <source>
        <dbReference type="ARBA" id="ARBA00022989"/>
    </source>
</evidence>
<dbReference type="Pfam" id="PF01825">
    <property type="entry name" value="GPS"/>
    <property type="match status" value="1"/>
</dbReference>
<dbReference type="GO" id="GO:0005886">
    <property type="term" value="C:plasma membrane"/>
    <property type="evidence" value="ECO:0007669"/>
    <property type="project" value="TreeGrafter"/>
</dbReference>
<keyword evidence="11" id="KW-1185">Reference proteome</keyword>
<keyword evidence="2 7" id="KW-0812">Transmembrane</keyword>
<feature type="domain" description="G-protein coupled receptors family 2 profile 2" evidence="9">
    <location>
        <begin position="1899"/>
        <end position="2066"/>
    </location>
</feature>
<evidence type="ECO:0000256" key="1">
    <source>
        <dbReference type="ARBA" id="ARBA00004141"/>
    </source>
</evidence>
<reference evidence="10" key="1">
    <citation type="submission" date="2022-03" db="EMBL/GenBank/DDBJ databases">
        <title>Genomic analyses of argali, domestic sheep and their hybrids provide insights into chromosomal evolution, heterosis and genetic basis of agronomic traits.</title>
        <authorList>
            <person name="Li M."/>
        </authorList>
    </citation>
    <scope>NUCLEOTIDE SEQUENCE</scope>
    <source>
        <strain evidence="10">CAU-MHL-2022a</strain>
        <tissue evidence="10">Skin</tissue>
    </source>
</reference>
<dbReference type="Gene3D" id="2.60.220.50">
    <property type="match status" value="1"/>
</dbReference>
<dbReference type="GO" id="GO:0007189">
    <property type="term" value="P:adenylate cyclase-activating G protein-coupled receptor signaling pathway"/>
    <property type="evidence" value="ECO:0007669"/>
    <property type="project" value="TreeGrafter"/>
</dbReference>
<dbReference type="Gene3D" id="1.20.1070.10">
    <property type="entry name" value="Rhodopsin 7-helix transmembrane proteins"/>
    <property type="match status" value="1"/>
</dbReference>
<feature type="compositionally biased region" description="Low complexity" evidence="6">
    <location>
        <begin position="773"/>
        <end position="787"/>
    </location>
</feature>
<dbReference type="InterPro" id="IPR000203">
    <property type="entry name" value="GPS"/>
</dbReference>
<evidence type="ECO:0008006" key="12">
    <source>
        <dbReference type="Google" id="ProtNLM"/>
    </source>
</evidence>
<dbReference type="PANTHER" id="PTHR12011">
    <property type="entry name" value="ADHESION G-PROTEIN COUPLED RECEPTOR"/>
    <property type="match status" value="1"/>
</dbReference>
<feature type="non-terminal residue" evidence="10">
    <location>
        <position position="2282"/>
    </location>
</feature>
<evidence type="ECO:0000256" key="6">
    <source>
        <dbReference type="SAM" id="MobiDB-lite"/>
    </source>
</evidence>
<dbReference type="InterPro" id="IPR017981">
    <property type="entry name" value="GPCR_2-like_7TM"/>
</dbReference>
<dbReference type="InterPro" id="IPR046338">
    <property type="entry name" value="GAIN_dom_sf"/>
</dbReference>
<feature type="region of interest" description="Disordered" evidence="6">
    <location>
        <begin position="1098"/>
        <end position="1119"/>
    </location>
</feature>
<name>A0AAD4UDB3_OVIAM</name>
<keyword evidence="4 7" id="KW-0472">Membrane</keyword>
<feature type="transmembrane region" description="Helical" evidence="7">
    <location>
        <begin position="1931"/>
        <end position="1950"/>
    </location>
</feature>
<gene>
    <name evidence="10" type="ORF">MG293_005354</name>
</gene>
<dbReference type="PANTHER" id="PTHR12011:SF277">
    <property type="entry name" value="ADHESION G-PROTEIN COUPLED RECEPTOR G4"/>
    <property type="match status" value="1"/>
</dbReference>
<dbReference type="SMART" id="SM00303">
    <property type="entry name" value="GPS"/>
    <property type="match status" value="1"/>
</dbReference>
<evidence type="ECO:0000256" key="4">
    <source>
        <dbReference type="ARBA" id="ARBA00023136"/>
    </source>
</evidence>
<proteinExistence type="predicted"/>
<feature type="transmembrane region" description="Helical" evidence="7">
    <location>
        <begin position="2074"/>
        <end position="2091"/>
    </location>
</feature>
<evidence type="ECO:0000259" key="9">
    <source>
        <dbReference type="PROSITE" id="PS50261"/>
    </source>
</evidence>
<feature type="non-terminal residue" evidence="10">
    <location>
        <position position="1"/>
    </location>
</feature>
<sequence length="2282" mass="248146">SLTNNIPGLSQFTVGLDLRFVSVKSSDWLAFSYITNNTFLGREDIELELSGDHQQLIVYNFGKTFHIHYHLIPFQWHTVWILIIMDQPQNLAPNGTLVLGHFLKKGNDQVQGLVPRFTSSLYYFQLWDHILGNEEFMKCLRGNVFNWEKDVWLVNKIIPTVDVKLCCFLSENIIIQEKSTTLSQQIDLTTPSQVTELKPQKTAYSSTVVSKSMPVFATDYTTRLVERATFAADLLSTSAAIALSTKSTFVGPTTNSVKITKSPSLESTRTTKMVESIATETSHSAVATNFLYTSRFANNSVVSKPSVTGSQLAVMRTASLFSPIESTSMSTTSWPKHKSTGIGALPIATTSQEFPASTAARSVHQSTVDPTSTTATHIGTASALPPESVLISTAVSMDSVFPRNQTAQGRGSLVGCPEIESPSTNFQADSSPIMEDAISTFIPKEASSMALSFRASSPFTRAQSVQIVIHVETTHTALTPGKTLAPTVAETMFSSTITGPVYVSASTSKESESGPTSTSDESVHLSFTNEITWTSRPDQTLLTSVFYRSTSNTEHSSTTTNIIIQPEASKECKATTIANTTTDRYTTVLSKLTSPWLTNFSMVSGVTSVTKLLTLLLKTTPASTVLGNELLSTPRETVVPLVDRISTLADVEPNFSTEESASENTQTEINGTIAFGETTAPVPDSAMIQRFIATVTRKETTFHYEKLALAVKIKLSLFATMLEATDESISPFPDAEKLTSSYNETTDIFNSTHIYIGPWTSETPPEGNPAPSPTSGSTQTPSTSTTSNTEEVRVSEMSTGLGKTALPSQALTITTLLSPEKGSMSALPVYTPRTEENDSKHHLCDSPFLTPPGQFLCKDLSSSITPTSFSSPAEPTFPSGKTIPTSTMAGTVTPFIGIPVSRLLSSKNTEAISSIPKTTFSSFILTAQQSSQRYQGTTLGIFPGITNSSLSTVSSGKVTAFTNTYSRPGAPESVLSSTLENLHTSLNIQISPSLALKALLDPQKTSSSENTSTAELTKGAMSVNTPVSYPPWIPSGTTSPSSTSVLFSPQSTEAKFSTPKTSLPPMSQRVEFPLLQTRTTSSNAQSLLLTSWNTPTAEDSQFSASTTAHVPTSNKKQTESPYVSLESLSTLPVSQTGLVPGDVTAMSSISTTGTLRTLGMSESPSLSISSKSIPVALADFKHTFEKTTTTVTRGTTLKSNISVATSEYIISKAATSPMLTWILSSLPSGSPLATISNTLHIISPSPEEIFSSVQFLLYSPKPPLHHGITTGFPSPFPVSIKITDDSTYISKSSEAFSRITVTANSRTVPQAPSFSRMSKSPPVDHTPSVGAMFLPSPTTTSAWSRIPAASAPATLVLPKPTQDSLLNIATTTSAATGAPFPLISTGVTHPFTANVSSLPSSSFETTWLDSTPSFLSTESLNSPIAMKLKGACSLEENHLHRVSALQAKLHSVAITATSFSFALLFSCCCQVIIKATSSLAPTKLISRSKSKIHGNFMHGNFTQNQLILLVKSGHAAVRKLEPRKCKAEETASKYKGTYKWLLTNTTETAQSRCIKNEDGISPLFSSSISIDTGKSHWEKPKFKQCKLLQALPNKIVDLANITLSYFTFLSPENVNDVAEHILNLINESPLLDEEETKIIVSKVSDISQCDEISMTLTQTILQIISAAISAALGKQNHLEYSSLPVIPYRILRIIECAGHKMEFPGRTANLMVARLALAVLRVDHTFEGVAFSIRSYEESTEPEVSGAQDTESKSAKHCSKSSFIYSLEGDGTKNITKALTTYVVSASISDISIQNLADPVVITLQHIQGNQVPYPFSSQNIRPQIPFLILLLKIIGYLTDVIPRYKEDCSLPGGWNSSGYNMKEINVSYTICQCDHLTHFGVLMDLSRSAVDVVNEWILMIITYIGCGISSIFLGAAIVTYLAFNHPSKILINLYTALLMLNPVFLLNSWSSSFQKVGLCITAAVALHYFLLVSLTWMCLEAVHMYFALVKVFNIYIPNYIFKFCLVGWGKYICHLTVYASLPHNGLLSLVSSSCWIKDDPIFYISVVAYFCLIFFMNLFMFCTVILQDFKGTTGLTFLRGLTWGLAFLAWGPVRILFLYLFAIFNILQSNCCFCVPCVAQARPPSKLLLLEKILPLVFSIIYPFEDYNLMSFPFLTVWGVVSDGSTWCGLSVRQKQERLRETFVHNLLTSSVKSTTAGSIVKSLGSAQGTPRETSSPNGERKGCAIYTHIPETLNYHSSEAAAFLILTFIYNSSLNWNASYCSIIYGDRELETIWHSSPRE</sequence>
<feature type="domain" description="GAIN-B" evidence="8">
    <location>
        <begin position="1720"/>
        <end position="1890"/>
    </location>
</feature>
<dbReference type="PROSITE" id="PS50261">
    <property type="entry name" value="G_PROTEIN_RECEP_F2_4"/>
    <property type="match status" value="1"/>
</dbReference>
<evidence type="ECO:0000259" key="8">
    <source>
        <dbReference type="PROSITE" id="PS50221"/>
    </source>
</evidence>
<feature type="compositionally biased region" description="Polar residues" evidence="6">
    <location>
        <begin position="1045"/>
        <end position="1065"/>
    </location>
</feature>
<accession>A0AAD4UDB3</accession>
<dbReference type="EMBL" id="JAKZEL010000003">
    <property type="protein sequence ID" value="KAI4545088.1"/>
    <property type="molecule type" value="Genomic_DNA"/>
</dbReference>
<feature type="transmembrane region" description="Helical" evidence="7">
    <location>
        <begin position="2042"/>
        <end position="2067"/>
    </location>
</feature>
<feature type="region of interest" description="Disordered" evidence="6">
    <location>
        <begin position="756"/>
        <end position="800"/>
    </location>
</feature>
<feature type="region of interest" description="Disordered" evidence="6">
    <location>
        <begin position="1039"/>
        <end position="1065"/>
    </location>
</feature>
<organism evidence="10 11">
    <name type="scientific">Ovis ammon polii</name>
    <dbReference type="NCBI Taxonomy" id="230172"/>
    <lineage>
        <taxon>Eukaryota</taxon>
        <taxon>Metazoa</taxon>
        <taxon>Chordata</taxon>
        <taxon>Craniata</taxon>
        <taxon>Vertebrata</taxon>
        <taxon>Euteleostomi</taxon>
        <taxon>Mammalia</taxon>
        <taxon>Eutheria</taxon>
        <taxon>Laurasiatheria</taxon>
        <taxon>Artiodactyla</taxon>
        <taxon>Ruminantia</taxon>
        <taxon>Pecora</taxon>
        <taxon>Bovidae</taxon>
        <taxon>Caprinae</taxon>
        <taxon>Ovis</taxon>
    </lineage>
</organism>
<evidence type="ECO:0000256" key="2">
    <source>
        <dbReference type="ARBA" id="ARBA00022692"/>
    </source>
</evidence>